<protein>
    <submittedName>
        <fullName evidence="2">Uncharacterized protein</fullName>
    </submittedName>
</protein>
<feature type="chain" id="PRO_5005298814" evidence="1">
    <location>
        <begin position="20"/>
        <end position="235"/>
    </location>
</feature>
<gene>
    <name evidence="2" type="ORF">XM47_00335</name>
</gene>
<proteinExistence type="predicted"/>
<reference evidence="2 3" key="1">
    <citation type="submission" date="2015-04" db="EMBL/GenBank/DDBJ databases">
        <title>Draft Genome Sequence of the Novel Agar-Digesting Marine Bacterium Q1.</title>
        <authorList>
            <person name="Li Y."/>
            <person name="Li D."/>
            <person name="Chen G."/>
            <person name="Du Z."/>
        </authorList>
    </citation>
    <scope>NUCLEOTIDE SEQUENCE [LARGE SCALE GENOMIC DNA]</scope>
    <source>
        <strain evidence="2 3">Q1</strain>
    </source>
</reference>
<sequence>MKYWYSAFLLLVVTSFAHAEDKIINFSVQENIGLKEVPIIHVEVEISKTRDLYVALQDLDNGWKQITSKMKRLRKSGKYSLQLKVEDLKPGNYRWNAYIAPRGKNWNEKIGEQLSQNMRVVDADKYVEAIKFSNNDQIQKVVWPKVIADNSEYILNVAYAITQPRDLYIKLYNKVGWVELGSIKVPVAKPGEIKFPIADMIKVYGKGEFAWVANLSETGETEILGKKQGRVFTIE</sequence>
<feature type="signal peptide" evidence="1">
    <location>
        <begin position="1"/>
        <end position="19"/>
    </location>
</feature>
<name>A0A0J8GWE5_9ALTE</name>
<dbReference type="AlphaFoldDB" id="A0A0J8GWE5"/>
<dbReference type="Proteomes" id="UP000037600">
    <property type="component" value="Unassembled WGS sequence"/>
</dbReference>
<evidence type="ECO:0000313" key="3">
    <source>
        <dbReference type="Proteomes" id="UP000037600"/>
    </source>
</evidence>
<comment type="caution">
    <text evidence="2">The sequence shown here is derived from an EMBL/GenBank/DDBJ whole genome shotgun (WGS) entry which is preliminary data.</text>
</comment>
<dbReference type="EMBL" id="LAZL01000001">
    <property type="protein sequence ID" value="KMT67077.1"/>
    <property type="molecule type" value="Genomic_DNA"/>
</dbReference>
<keyword evidence="1" id="KW-0732">Signal</keyword>
<evidence type="ECO:0000256" key="1">
    <source>
        <dbReference type="SAM" id="SignalP"/>
    </source>
</evidence>
<organism evidence="2 3">
    <name type="scientific">Catenovulum maritimum</name>
    <dbReference type="NCBI Taxonomy" id="1513271"/>
    <lineage>
        <taxon>Bacteria</taxon>
        <taxon>Pseudomonadati</taxon>
        <taxon>Pseudomonadota</taxon>
        <taxon>Gammaproteobacteria</taxon>
        <taxon>Alteromonadales</taxon>
        <taxon>Alteromonadaceae</taxon>
        <taxon>Catenovulum</taxon>
    </lineage>
</organism>
<dbReference type="RefSeq" id="WP_048688045.1">
    <property type="nucleotide sequence ID" value="NZ_KQ130482.1"/>
</dbReference>
<accession>A0A0J8GWE5</accession>
<dbReference type="OrthoDB" id="6228262at2"/>
<evidence type="ECO:0000313" key="2">
    <source>
        <dbReference type="EMBL" id="KMT67077.1"/>
    </source>
</evidence>
<keyword evidence="3" id="KW-1185">Reference proteome</keyword>